<feature type="coiled-coil region" evidence="1">
    <location>
        <begin position="381"/>
        <end position="408"/>
    </location>
</feature>
<feature type="domain" description="Plus3" evidence="3">
    <location>
        <begin position="208"/>
        <end position="338"/>
    </location>
</feature>
<protein>
    <submittedName>
        <fullName evidence="4">Related to RNA polymerase-associated protein RTF1</fullName>
    </submittedName>
</protein>
<dbReference type="InterPro" id="IPR036128">
    <property type="entry name" value="Plus3-like_sf"/>
</dbReference>
<evidence type="ECO:0000256" key="2">
    <source>
        <dbReference type="SAM" id="MobiDB-lite"/>
    </source>
</evidence>
<dbReference type="Pfam" id="PF03126">
    <property type="entry name" value="Plus-3"/>
    <property type="match status" value="1"/>
</dbReference>
<feature type="compositionally biased region" description="Acidic residues" evidence="2">
    <location>
        <begin position="38"/>
        <end position="49"/>
    </location>
</feature>
<evidence type="ECO:0000313" key="5">
    <source>
        <dbReference type="Proteomes" id="UP000183365"/>
    </source>
</evidence>
<feature type="compositionally biased region" description="Basic and acidic residues" evidence="2">
    <location>
        <begin position="119"/>
        <end position="131"/>
    </location>
</feature>
<dbReference type="GO" id="GO:0042138">
    <property type="term" value="P:meiotic DNA double-strand break formation"/>
    <property type="evidence" value="ECO:0007669"/>
    <property type="project" value="EnsemblFungi"/>
</dbReference>
<dbReference type="GO" id="GO:0006368">
    <property type="term" value="P:transcription elongation by RNA polymerase II"/>
    <property type="evidence" value="ECO:0007669"/>
    <property type="project" value="EnsemblFungi"/>
</dbReference>
<feature type="compositionally biased region" description="Acidic residues" evidence="2">
    <location>
        <begin position="167"/>
        <end position="179"/>
    </location>
</feature>
<dbReference type="GO" id="GO:0003677">
    <property type="term" value="F:DNA binding"/>
    <property type="evidence" value="ECO:0007669"/>
    <property type="project" value="InterPro"/>
</dbReference>
<dbReference type="SMART" id="SM00719">
    <property type="entry name" value="Plus3"/>
    <property type="match status" value="1"/>
</dbReference>
<dbReference type="GO" id="GO:0031124">
    <property type="term" value="P:mRNA 3'-end processing"/>
    <property type="evidence" value="ECO:0007669"/>
    <property type="project" value="EnsemblFungi"/>
</dbReference>
<name>A0A1L0D0L7_9ASCO</name>
<dbReference type="GO" id="GO:0001015">
    <property type="term" value="P:snoRNA transcription by RNA polymerase II"/>
    <property type="evidence" value="ECO:0007669"/>
    <property type="project" value="EnsemblFungi"/>
</dbReference>
<dbReference type="OrthoDB" id="166375at2759"/>
<dbReference type="Gene3D" id="3.90.70.200">
    <property type="entry name" value="Plus-3 domain"/>
    <property type="match status" value="1"/>
</dbReference>
<feature type="region of interest" description="Disordered" evidence="2">
    <location>
        <begin position="113"/>
        <end position="205"/>
    </location>
</feature>
<dbReference type="GO" id="GO:0016593">
    <property type="term" value="C:Cdc73/Paf1 complex"/>
    <property type="evidence" value="ECO:0007669"/>
    <property type="project" value="EnsemblFungi"/>
</dbReference>
<organism evidence="4 5">
    <name type="scientific">Hanseniaspora guilliermondii</name>
    <dbReference type="NCBI Taxonomy" id="56406"/>
    <lineage>
        <taxon>Eukaryota</taxon>
        <taxon>Fungi</taxon>
        <taxon>Dikarya</taxon>
        <taxon>Ascomycota</taxon>
        <taxon>Saccharomycotina</taxon>
        <taxon>Saccharomycetes</taxon>
        <taxon>Saccharomycodales</taxon>
        <taxon>Saccharomycodaceae</taxon>
        <taxon>Hanseniaspora</taxon>
    </lineage>
</organism>
<gene>
    <name evidence="4" type="ORF">HGUI_02863</name>
</gene>
<dbReference type="GO" id="GO:0003723">
    <property type="term" value="F:RNA binding"/>
    <property type="evidence" value="ECO:0007669"/>
    <property type="project" value="EnsemblFungi"/>
</dbReference>
<dbReference type="Proteomes" id="UP000183365">
    <property type="component" value="Unassembled WGS sequence"/>
</dbReference>
<sequence length="533" mass="63605">MSDLDDDLLALADGLDIENDLEEESPHNSKHDSLENNNDVDDSDEDDDYNFLQKQSSNKSKENENELQHPFPFEEFYLDRDDRDRILALPEFEQQEIMYEREQKIKEYKERAYFLNRKKQQEQASRKRNADIDYSDEDDDDDDEYEAKPSRAKRLKSLVKNKSYTPSDEEISEHEDSSDDYSYTSSRTSRSSRKSNVEWDDDSTRIKDPTLQDYNNIKIGRKDIDKLCFYPGFNKMIVGMYGRVNVSATPNQSQYRMVKIERVFFQKPYKFNNFYTNQYFGVTQGKFKKVFKMNYFSDSLITEQELFKYNSYLSQQKLPTAKRSELLAKFREWTAFDKQPLTDELLNQQVANRLQFNKKLSGVNSVIEKSVLKDKLSYAIDTNNEADINKYTKQLRQLEKRLSQYDKHHENDLVGTTKLNTLSEKNKKINIDNIRSKRQEEQQKQEANEMKDKKSDPFSRLKTKARIYYKNLQKIENEKAMREEEELKQERLKKEIQEQEERQYLEMIKSKFKKRGGVEFLVKNIKIDMELEL</sequence>
<feature type="compositionally biased region" description="Low complexity" evidence="2">
    <location>
        <begin position="180"/>
        <end position="189"/>
    </location>
</feature>
<dbReference type="GO" id="GO:0000791">
    <property type="term" value="C:euchromatin"/>
    <property type="evidence" value="ECO:0007669"/>
    <property type="project" value="EnsemblFungi"/>
</dbReference>
<dbReference type="EMBL" id="FQNF01000059">
    <property type="protein sequence ID" value="SGZ40663.1"/>
    <property type="molecule type" value="Genomic_DNA"/>
</dbReference>
<feature type="compositionally biased region" description="Acidic residues" evidence="2">
    <location>
        <begin position="133"/>
        <end position="145"/>
    </location>
</feature>
<feature type="region of interest" description="Disordered" evidence="2">
    <location>
        <begin position="433"/>
        <end position="457"/>
    </location>
</feature>
<evidence type="ECO:0000256" key="1">
    <source>
        <dbReference type="SAM" id="Coils"/>
    </source>
</evidence>
<feature type="region of interest" description="Disordered" evidence="2">
    <location>
        <begin position="15"/>
        <end position="75"/>
    </location>
</feature>
<dbReference type="GO" id="GO:2001209">
    <property type="term" value="P:positive regulation of transcription elongation by RNA polymerase I"/>
    <property type="evidence" value="ECO:0007669"/>
    <property type="project" value="EnsemblFungi"/>
</dbReference>
<dbReference type="PROSITE" id="PS51360">
    <property type="entry name" value="PLUS3"/>
    <property type="match status" value="1"/>
</dbReference>
<evidence type="ECO:0000313" key="4">
    <source>
        <dbReference type="EMBL" id="SGZ40663.1"/>
    </source>
</evidence>
<dbReference type="GO" id="GO:0031126">
    <property type="term" value="P:sno(s)RNA 3'-end processing"/>
    <property type="evidence" value="ECO:0007669"/>
    <property type="project" value="EnsemblFungi"/>
</dbReference>
<evidence type="ECO:0000259" key="3">
    <source>
        <dbReference type="PROSITE" id="PS51360"/>
    </source>
</evidence>
<dbReference type="GO" id="GO:0006353">
    <property type="term" value="P:DNA-templated transcription termination"/>
    <property type="evidence" value="ECO:0007669"/>
    <property type="project" value="EnsemblFungi"/>
</dbReference>
<dbReference type="GO" id="GO:1990269">
    <property type="term" value="F:RNA polymerase II C-terminal domain phosphoserine binding"/>
    <property type="evidence" value="ECO:0007669"/>
    <property type="project" value="EnsemblFungi"/>
</dbReference>
<keyword evidence="1" id="KW-0175">Coiled coil</keyword>
<dbReference type="InterPro" id="IPR004343">
    <property type="entry name" value="Plus-3_dom"/>
</dbReference>
<keyword evidence="5" id="KW-1185">Reference proteome</keyword>
<feature type="compositionally biased region" description="Basic residues" evidence="2">
    <location>
        <begin position="150"/>
        <end position="159"/>
    </location>
</feature>
<dbReference type="SUPFAM" id="SSF159042">
    <property type="entry name" value="Plus3-like"/>
    <property type="match status" value="1"/>
</dbReference>
<proteinExistence type="predicted"/>
<dbReference type="GO" id="GO:0000122">
    <property type="term" value="P:negative regulation of transcription by RNA polymerase II"/>
    <property type="evidence" value="ECO:0007669"/>
    <property type="project" value="EnsemblFungi"/>
</dbReference>
<dbReference type="GO" id="GO:0090262">
    <property type="term" value="P:regulation of transcription-coupled nucleotide-excision repair"/>
    <property type="evidence" value="ECO:0007669"/>
    <property type="project" value="EnsemblFungi"/>
</dbReference>
<dbReference type="GO" id="GO:0032968">
    <property type="term" value="P:positive regulation of transcription elongation by RNA polymerase II"/>
    <property type="evidence" value="ECO:0007669"/>
    <property type="project" value="EnsemblFungi"/>
</dbReference>
<dbReference type="AlphaFoldDB" id="A0A1L0D0L7"/>
<dbReference type="VEuPathDB" id="FungiDB:HGUI_02863"/>
<reference evidence="5" key="1">
    <citation type="submission" date="2016-11" db="EMBL/GenBank/DDBJ databases">
        <authorList>
            <person name="Guldener U."/>
        </authorList>
    </citation>
    <scope>NUCLEOTIDE SEQUENCE [LARGE SCALE GENOMIC DNA]</scope>
</reference>
<feature type="compositionally biased region" description="Basic and acidic residues" evidence="2">
    <location>
        <begin position="24"/>
        <end position="34"/>
    </location>
</feature>
<accession>A0A1L0D0L7</accession>
<dbReference type="GO" id="GO:0070911">
    <property type="term" value="P:global genome nucleotide-excision repair"/>
    <property type="evidence" value="ECO:0007669"/>
    <property type="project" value="EnsemblFungi"/>
</dbReference>